<dbReference type="AlphaFoldDB" id="A0A4R7J1E2"/>
<proteinExistence type="predicted"/>
<dbReference type="Proteomes" id="UP000295371">
    <property type="component" value="Unassembled WGS sequence"/>
</dbReference>
<dbReference type="InterPro" id="IPR011335">
    <property type="entry name" value="Restrct_endonuc-II-like"/>
</dbReference>
<evidence type="ECO:0000313" key="2">
    <source>
        <dbReference type="EMBL" id="TDT30069.1"/>
    </source>
</evidence>
<protein>
    <submittedName>
        <fullName evidence="2">Uncharacterized protein DUF559</fullName>
    </submittedName>
</protein>
<comment type="caution">
    <text evidence="2">The sequence shown here is derived from an EMBL/GenBank/DDBJ whole genome shotgun (WGS) entry which is preliminary data.</text>
</comment>
<accession>A0A4R7J1E2</accession>
<feature type="domain" description="DUF559" evidence="1">
    <location>
        <begin position="142"/>
        <end position="223"/>
    </location>
</feature>
<evidence type="ECO:0000259" key="1">
    <source>
        <dbReference type="Pfam" id="PF04480"/>
    </source>
</evidence>
<reference evidence="2 3" key="1">
    <citation type="submission" date="2019-03" db="EMBL/GenBank/DDBJ databases">
        <title>Genomic Encyclopedia of Archaeal and Bacterial Type Strains, Phase II (KMG-II): from individual species to whole genera.</title>
        <authorList>
            <person name="Goeker M."/>
        </authorList>
    </citation>
    <scope>NUCLEOTIDE SEQUENCE [LARGE SCALE GENOMIC DNA]</scope>
    <source>
        <strain evidence="2 3">DSM 24323</strain>
    </source>
</reference>
<dbReference type="SUPFAM" id="SSF52980">
    <property type="entry name" value="Restriction endonuclease-like"/>
    <property type="match status" value="1"/>
</dbReference>
<dbReference type="EMBL" id="SOAW01000003">
    <property type="protein sequence ID" value="TDT30069.1"/>
    <property type="molecule type" value="Genomic_DNA"/>
</dbReference>
<dbReference type="Gene3D" id="3.40.960.10">
    <property type="entry name" value="VSR Endonuclease"/>
    <property type="match status" value="1"/>
</dbReference>
<dbReference type="Pfam" id="PF04480">
    <property type="entry name" value="DUF559"/>
    <property type="match status" value="1"/>
</dbReference>
<organism evidence="2 3">
    <name type="scientific">Naumannella halotolerans</name>
    <dbReference type="NCBI Taxonomy" id="993414"/>
    <lineage>
        <taxon>Bacteria</taxon>
        <taxon>Bacillati</taxon>
        <taxon>Actinomycetota</taxon>
        <taxon>Actinomycetes</taxon>
        <taxon>Propionibacteriales</taxon>
        <taxon>Propionibacteriaceae</taxon>
        <taxon>Naumannella</taxon>
    </lineage>
</organism>
<gene>
    <name evidence="2" type="ORF">CLV29_3093</name>
</gene>
<dbReference type="InterPro" id="IPR007569">
    <property type="entry name" value="DUF559"/>
</dbReference>
<evidence type="ECO:0000313" key="3">
    <source>
        <dbReference type="Proteomes" id="UP000295371"/>
    </source>
</evidence>
<keyword evidence="3" id="KW-1185">Reference proteome</keyword>
<sequence length="243" mass="27121">MLPGIWAQPDPPLLVRLQALMAFDRDAVVTGHAAACLHFAARPPSGVVDVSCRRRRDRHAGYTFERRWIDPEFITVDNGMRCTGPAMTAIDLAATDDGSTIDTALRQRAVSLEELHRALAATTGRRGHQLRRRVLADSRDQPWSAAERLAHRLLRQASITGWRANHRISVGARHYFGDIVFAARRLVVEIDGWQSHGSAAAFQQDRTRQNALVLAGWRVLRFTWMDLSGAGFVTAVRAALRSR</sequence>
<name>A0A4R7J1E2_9ACTN</name>